<gene>
    <name evidence="8" type="ordered locus">Tmar_2119</name>
</gene>
<protein>
    <recommendedName>
        <fullName evidence="5">Transport permease protein</fullName>
    </recommendedName>
</protein>
<feature type="compositionally biased region" description="Gly residues" evidence="6">
    <location>
        <begin position="34"/>
        <end position="71"/>
    </location>
</feature>
<reference evidence="8 9" key="1">
    <citation type="journal article" date="2010" name="Stand. Genomic Sci.">
        <title>Complete genome sequence of Thermaerobacter marianensis type strain (7p75a).</title>
        <authorList>
            <person name="Han C."/>
            <person name="Gu W."/>
            <person name="Zhang X."/>
            <person name="Lapidus A."/>
            <person name="Nolan M."/>
            <person name="Copeland A."/>
            <person name="Lucas S."/>
            <person name="Del Rio T.G."/>
            <person name="Tice H."/>
            <person name="Cheng J.F."/>
            <person name="Tapia R."/>
            <person name="Goodwin L."/>
            <person name="Pitluck S."/>
            <person name="Pagani I."/>
            <person name="Ivanova N."/>
            <person name="Mavromatis K."/>
            <person name="Mikhailova N."/>
            <person name="Pati A."/>
            <person name="Chen A."/>
            <person name="Palaniappan K."/>
            <person name="Land M."/>
            <person name="Hauser L."/>
            <person name="Chang Y.J."/>
            <person name="Jeffries C.D."/>
            <person name="Schneider S."/>
            <person name="Rohde M."/>
            <person name="Goker M."/>
            <person name="Pukall R."/>
            <person name="Woyke T."/>
            <person name="Bristow J."/>
            <person name="Eisen J.A."/>
            <person name="Markowitz V."/>
            <person name="Hugenholtz P."/>
            <person name="Kyrpides N.C."/>
            <person name="Klenk H.P."/>
            <person name="Detter J.C."/>
        </authorList>
    </citation>
    <scope>NUCLEOTIDE SEQUENCE [LARGE SCALE GENOMIC DNA]</scope>
    <source>
        <strain evidence="9">ATCC 700841 / DSM 12885 / JCM 10246 / 7p75a</strain>
    </source>
</reference>
<feature type="compositionally biased region" description="Low complexity" evidence="6">
    <location>
        <begin position="20"/>
        <end position="33"/>
    </location>
</feature>
<reference evidence="9" key="2">
    <citation type="journal article" date="2010" name="Stand. Genomic Sci.">
        <title>Complete genome sequence of Thermaerobacter marianensis type strain (7p75aT).</title>
        <authorList>
            <person name="Han C."/>
            <person name="Gu W."/>
            <person name="Zhang X."/>
            <person name="Lapidus A."/>
            <person name="Nolan M."/>
            <person name="Copeland A."/>
            <person name="Lucas S."/>
            <person name="Glavina Del Rio T."/>
            <person name="Tice H."/>
            <person name="Cheng J."/>
            <person name="Tapia R."/>
            <person name="Goodwin L."/>
            <person name="Pitluck S."/>
            <person name="Pagani I."/>
            <person name="Ivanova N."/>
            <person name="Mavromatis K."/>
            <person name="Mikhailova N."/>
            <person name="Pati A."/>
            <person name="Chen A."/>
            <person name="Palaniappan K."/>
            <person name="Land M."/>
            <person name="Hauser L."/>
            <person name="Chang Y."/>
            <person name="Jeffries C."/>
            <person name="Schneider S."/>
            <person name="Rohde M."/>
            <person name="Goker M."/>
            <person name="Pukall R."/>
            <person name="Woyke T."/>
            <person name="Bristow J."/>
            <person name="Eisen J."/>
            <person name="Markowitz V."/>
            <person name="Hugenholtz P."/>
            <person name="Kyrpides N."/>
            <person name="Klenk H."/>
            <person name="Detter J."/>
        </authorList>
    </citation>
    <scope>NUCLEOTIDE SEQUENCE [LARGE SCALE GENOMIC DNA]</scope>
    <source>
        <strain evidence="9">ATCC 700841 / DSM 12885 / JCM 10246 / 7p75a</strain>
    </source>
</reference>
<accession>E6SJW7</accession>
<dbReference type="InterPro" id="IPR047817">
    <property type="entry name" value="ABC2_TM_bact-type"/>
</dbReference>
<evidence type="ECO:0000256" key="6">
    <source>
        <dbReference type="SAM" id="MobiDB-lite"/>
    </source>
</evidence>
<evidence type="ECO:0000256" key="5">
    <source>
        <dbReference type="RuleBase" id="RU361157"/>
    </source>
</evidence>
<feature type="transmembrane region" description="Helical" evidence="5">
    <location>
        <begin position="96"/>
        <end position="115"/>
    </location>
</feature>
<dbReference type="InterPro" id="IPR013525">
    <property type="entry name" value="ABC2_TM"/>
</dbReference>
<comment type="similarity">
    <text evidence="5">Belongs to the ABC-2 integral membrane protein family.</text>
</comment>
<organism evidence="8 9">
    <name type="scientific">Thermaerobacter marianensis (strain ATCC 700841 / DSM 12885 / JCM 10246 / 7p75a)</name>
    <dbReference type="NCBI Taxonomy" id="644966"/>
    <lineage>
        <taxon>Bacteria</taxon>
        <taxon>Bacillati</taxon>
        <taxon>Bacillota</taxon>
        <taxon>Clostridia</taxon>
        <taxon>Eubacteriales</taxon>
        <taxon>Clostridiales Family XVII. Incertae Sedis</taxon>
        <taxon>Thermaerobacter</taxon>
    </lineage>
</organism>
<feature type="transmembrane region" description="Helical" evidence="5">
    <location>
        <begin position="282"/>
        <end position="307"/>
    </location>
</feature>
<evidence type="ECO:0000313" key="9">
    <source>
        <dbReference type="Proteomes" id="UP000008915"/>
    </source>
</evidence>
<keyword evidence="4 5" id="KW-0472">Membrane</keyword>
<dbReference type="Pfam" id="PF01061">
    <property type="entry name" value="ABC2_membrane"/>
    <property type="match status" value="1"/>
</dbReference>
<keyword evidence="5" id="KW-0813">Transport</keyword>
<dbReference type="GO" id="GO:0140359">
    <property type="term" value="F:ABC-type transporter activity"/>
    <property type="evidence" value="ECO:0007669"/>
    <property type="project" value="InterPro"/>
</dbReference>
<evidence type="ECO:0000256" key="1">
    <source>
        <dbReference type="ARBA" id="ARBA00004141"/>
    </source>
</evidence>
<dbReference type="STRING" id="644966.Tmar_2119"/>
<feature type="transmembrane region" description="Helical" evidence="5">
    <location>
        <begin position="408"/>
        <end position="427"/>
    </location>
</feature>
<keyword evidence="5" id="KW-1003">Cell membrane</keyword>
<dbReference type="AlphaFoldDB" id="E6SJW7"/>
<evidence type="ECO:0000256" key="4">
    <source>
        <dbReference type="ARBA" id="ARBA00023136"/>
    </source>
</evidence>
<evidence type="ECO:0000313" key="8">
    <source>
        <dbReference type="EMBL" id="ADU52200.1"/>
    </source>
</evidence>
<name>E6SJW7_THEM7</name>
<dbReference type="HOGENOM" id="CLU_745837_0_0_9"/>
<dbReference type="KEGG" id="tmr:Tmar_2119"/>
<evidence type="ECO:0000256" key="3">
    <source>
        <dbReference type="ARBA" id="ARBA00022989"/>
    </source>
</evidence>
<dbReference type="eggNOG" id="COG0842">
    <property type="taxonomic scope" value="Bacteria"/>
</dbReference>
<dbReference type="PROSITE" id="PS51012">
    <property type="entry name" value="ABC_TM2"/>
    <property type="match status" value="1"/>
</dbReference>
<dbReference type="GO" id="GO:0005886">
    <property type="term" value="C:plasma membrane"/>
    <property type="evidence" value="ECO:0007669"/>
    <property type="project" value="UniProtKB-SubCell"/>
</dbReference>
<keyword evidence="9" id="KW-1185">Reference proteome</keyword>
<sequence>MNEGHGPERDRRTGGGTGGARRPAAGRRAAPSGWGHGQGGRGPARGGEGGRGNSATATGGGEEPTGRGTGIGAAARRVAAVAATATRRTLKRPLNLLWLLAVPLFFGVLGAGMFLQSGQVPVLPVVVEDRGPWVDPLLRALEATPMQVRRLEREEAIARIHQGRERVVLWVPPDFSRSVDAGAPRLELWHGPRYEPGLEVARIRAVAAGLVTGTPAGTLPVAAVPPRPTVEPREYQLLRAVFGFYAMFALVTLITQAAALHRERALGTLSRTLVNGATYGEVVAGHAAALFLIGLLQAAAMLGVTALMGAPWLAAGLPALALAVVATLVAACGIALAAAGFTHTSQQIHAVATLVGTIAAMLGGAFWPLDVVPSALQEVARLSPVYWALDAVREAFVFGGPGAAQGPAVAVLFLVGLLAGTAGVMGLRRWAV</sequence>
<keyword evidence="2 5" id="KW-0812">Transmembrane</keyword>
<feature type="transmembrane region" description="Helical" evidence="5">
    <location>
        <begin position="348"/>
        <end position="367"/>
    </location>
</feature>
<feature type="region of interest" description="Disordered" evidence="6">
    <location>
        <begin position="1"/>
        <end position="71"/>
    </location>
</feature>
<comment type="subcellular location">
    <subcellularLocation>
        <location evidence="5">Cell membrane</location>
        <topology evidence="5">Multi-pass membrane protein</topology>
    </subcellularLocation>
    <subcellularLocation>
        <location evidence="1">Membrane</location>
        <topology evidence="1">Multi-pass membrane protein</topology>
    </subcellularLocation>
</comment>
<feature type="domain" description="ABC transmembrane type-2" evidence="7">
    <location>
        <begin position="200"/>
        <end position="430"/>
    </location>
</feature>
<dbReference type="PANTHER" id="PTHR43077:SF10">
    <property type="entry name" value="TRANSPORT PERMEASE PROTEIN"/>
    <property type="match status" value="1"/>
</dbReference>
<dbReference type="Proteomes" id="UP000008915">
    <property type="component" value="Chromosome"/>
</dbReference>
<evidence type="ECO:0000259" key="7">
    <source>
        <dbReference type="PROSITE" id="PS51012"/>
    </source>
</evidence>
<feature type="transmembrane region" description="Helical" evidence="5">
    <location>
        <begin position="242"/>
        <end position="261"/>
    </location>
</feature>
<evidence type="ECO:0000256" key="2">
    <source>
        <dbReference type="ARBA" id="ARBA00022692"/>
    </source>
</evidence>
<keyword evidence="3 5" id="KW-1133">Transmembrane helix</keyword>
<dbReference type="EMBL" id="CP002344">
    <property type="protein sequence ID" value="ADU52200.1"/>
    <property type="molecule type" value="Genomic_DNA"/>
</dbReference>
<feature type="transmembrane region" description="Helical" evidence="5">
    <location>
        <begin position="319"/>
        <end position="341"/>
    </location>
</feature>
<proteinExistence type="inferred from homology"/>
<dbReference type="InterPro" id="IPR051328">
    <property type="entry name" value="T7SS_ABC-Transporter"/>
</dbReference>
<dbReference type="PANTHER" id="PTHR43077">
    <property type="entry name" value="TRANSPORT PERMEASE YVFS-RELATED"/>
    <property type="match status" value="1"/>
</dbReference>
<feature type="compositionally biased region" description="Basic and acidic residues" evidence="6">
    <location>
        <begin position="1"/>
        <end position="13"/>
    </location>
</feature>